<keyword evidence="1" id="KW-0812">Transmembrane</keyword>
<gene>
    <name evidence="2" type="ORF">L5G33_01375</name>
</gene>
<reference evidence="2 3" key="1">
    <citation type="submission" date="2022-01" db="EMBL/GenBank/DDBJ databases">
        <authorList>
            <person name="Huang Y."/>
        </authorList>
    </citation>
    <scope>NUCLEOTIDE SEQUENCE [LARGE SCALE GENOMIC DNA]</scope>
    <source>
        <strain evidence="2 3">HY366</strain>
    </source>
</reference>
<evidence type="ECO:0000313" key="3">
    <source>
        <dbReference type="Proteomes" id="UP001200110"/>
    </source>
</evidence>
<keyword evidence="1" id="KW-0472">Membrane</keyword>
<dbReference type="EMBL" id="JAKKOR010000001">
    <property type="protein sequence ID" value="MCF8587118.1"/>
    <property type="molecule type" value="Genomic_DNA"/>
</dbReference>
<dbReference type="RefSeq" id="WP_236996344.1">
    <property type="nucleotide sequence ID" value="NZ_JAKKOR010000001.1"/>
</dbReference>
<organism evidence="2 3">
    <name type="scientific">Gordonia liuliyuniae</name>
    <dbReference type="NCBI Taxonomy" id="2911517"/>
    <lineage>
        <taxon>Bacteria</taxon>
        <taxon>Bacillati</taxon>
        <taxon>Actinomycetota</taxon>
        <taxon>Actinomycetes</taxon>
        <taxon>Mycobacteriales</taxon>
        <taxon>Gordoniaceae</taxon>
        <taxon>Gordonia</taxon>
    </lineage>
</organism>
<proteinExistence type="predicted"/>
<dbReference type="Proteomes" id="UP001200110">
    <property type="component" value="Unassembled WGS sequence"/>
</dbReference>
<sequence>MSNSDIHHREPHGNHPMSLIAFGLLLIGGALSALWVITLAGLPENRTLNITYGVLALGCLVSTAIIFRYLTAHLHHSPVMPDNTPSEIERYLSKVR</sequence>
<comment type="caution">
    <text evidence="2">The sequence shown here is derived from an EMBL/GenBank/DDBJ whole genome shotgun (WGS) entry which is preliminary data.</text>
</comment>
<evidence type="ECO:0000313" key="2">
    <source>
        <dbReference type="EMBL" id="MCF8587118.1"/>
    </source>
</evidence>
<keyword evidence="3" id="KW-1185">Reference proteome</keyword>
<evidence type="ECO:0000256" key="1">
    <source>
        <dbReference type="SAM" id="Phobius"/>
    </source>
</evidence>
<feature type="transmembrane region" description="Helical" evidence="1">
    <location>
        <begin position="50"/>
        <end position="70"/>
    </location>
</feature>
<protein>
    <submittedName>
        <fullName evidence="2">Uncharacterized protein</fullName>
    </submittedName>
</protein>
<feature type="transmembrane region" description="Helical" evidence="1">
    <location>
        <begin position="20"/>
        <end position="38"/>
    </location>
</feature>
<accession>A0ABS9INH9</accession>
<name>A0ABS9INH9_9ACTN</name>
<keyword evidence="1" id="KW-1133">Transmembrane helix</keyword>